<gene>
    <name evidence="1" type="ORF">LT85_0061</name>
</gene>
<keyword evidence="2" id="KW-1185">Reference proteome</keyword>
<dbReference type="EMBL" id="CP009962">
    <property type="protein sequence ID" value="AIY39221.1"/>
    <property type="molecule type" value="Genomic_DNA"/>
</dbReference>
<organism evidence="1 2">
    <name type="scientific">Collimonas arenae</name>
    <dbReference type="NCBI Taxonomy" id="279058"/>
    <lineage>
        <taxon>Bacteria</taxon>
        <taxon>Pseudomonadati</taxon>
        <taxon>Pseudomonadota</taxon>
        <taxon>Betaproteobacteria</taxon>
        <taxon>Burkholderiales</taxon>
        <taxon>Oxalobacteraceae</taxon>
        <taxon>Collimonas</taxon>
    </lineage>
</organism>
<sequence>MLATGEALADCEVVQIQRGLWRRGMFAHYSFLRGNQT</sequence>
<accession>A0A0A1F3W0</accession>
<name>A0A0A1F3W0_9BURK</name>
<proteinExistence type="predicted"/>
<dbReference type="STRING" id="279058.LT85_0061"/>
<dbReference type="HOGENOM" id="CLU_3342421_0_0_4"/>
<protein>
    <submittedName>
        <fullName evidence="1">Uncharacterized protein</fullName>
    </submittedName>
</protein>
<reference evidence="2" key="1">
    <citation type="journal article" date="2014" name="Soil Biol. Biochem.">
        <title>Structure and function of bacterial communities in ageing soils: Insights from the Mendocino ecological staircase.</title>
        <authorList>
            <person name="Uroz S."/>
            <person name="Tech J.J."/>
            <person name="Sawaya N.A."/>
            <person name="Frey-Klett P."/>
            <person name="Leveau J.H.J."/>
        </authorList>
    </citation>
    <scope>NUCLEOTIDE SEQUENCE [LARGE SCALE GENOMIC DNA]</scope>
    <source>
        <strain evidence="2">Cal35</strain>
    </source>
</reference>
<dbReference type="KEGG" id="care:LT85_0061"/>
<evidence type="ECO:0000313" key="1">
    <source>
        <dbReference type="EMBL" id="AIY39221.1"/>
    </source>
</evidence>
<evidence type="ECO:0000313" key="2">
    <source>
        <dbReference type="Proteomes" id="UP000030302"/>
    </source>
</evidence>
<dbReference type="Proteomes" id="UP000030302">
    <property type="component" value="Chromosome"/>
</dbReference>
<dbReference type="AlphaFoldDB" id="A0A0A1F3W0"/>